<comment type="similarity">
    <text evidence="1">Belongs to the AHA1 family.</text>
</comment>
<dbReference type="AlphaFoldDB" id="A0A062TZL4"/>
<dbReference type="SUPFAM" id="SSF55961">
    <property type="entry name" value="Bet v1-like"/>
    <property type="match status" value="1"/>
</dbReference>
<dbReference type="InterPro" id="IPR013538">
    <property type="entry name" value="ASHA1/2-like_C"/>
</dbReference>
<feature type="domain" description="Activator of Hsp90 ATPase homologue 1/2-like C-terminal" evidence="2">
    <location>
        <begin position="3"/>
        <end position="129"/>
    </location>
</feature>
<dbReference type="eggNOG" id="COG3832">
    <property type="taxonomic scope" value="Bacteria"/>
</dbReference>
<dbReference type="Proteomes" id="UP000027037">
    <property type="component" value="Unassembled WGS sequence"/>
</dbReference>
<evidence type="ECO:0000313" key="3">
    <source>
        <dbReference type="EMBL" id="KCZ50933.1"/>
    </source>
</evidence>
<name>A0A062TZL4_9PROT</name>
<dbReference type="PATRIC" id="fig|1280946.3.peg.3332"/>
<keyword evidence="4" id="KW-1185">Reference proteome</keyword>
<evidence type="ECO:0000256" key="1">
    <source>
        <dbReference type="ARBA" id="ARBA00006817"/>
    </source>
</evidence>
<gene>
    <name evidence="3" type="ORF">HY29_06175</name>
</gene>
<accession>A0A062TZL4</accession>
<dbReference type="EMBL" id="AWFF01000098">
    <property type="protein sequence ID" value="KCZ50933.1"/>
    <property type="molecule type" value="Genomic_DNA"/>
</dbReference>
<organism evidence="3 4">
    <name type="scientific">Hyphomonas beringensis</name>
    <dbReference type="NCBI Taxonomy" id="1280946"/>
    <lineage>
        <taxon>Bacteria</taxon>
        <taxon>Pseudomonadati</taxon>
        <taxon>Pseudomonadota</taxon>
        <taxon>Alphaproteobacteria</taxon>
        <taxon>Hyphomonadales</taxon>
        <taxon>Hyphomonadaceae</taxon>
        <taxon>Hyphomonas</taxon>
    </lineage>
</organism>
<protein>
    <recommendedName>
        <fullName evidence="2">Activator of Hsp90 ATPase homologue 1/2-like C-terminal domain-containing protein</fullName>
    </recommendedName>
</protein>
<dbReference type="InterPro" id="IPR023393">
    <property type="entry name" value="START-like_dom_sf"/>
</dbReference>
<reference evidence="3 4" key="1">
    <citation type="journal article" date="2014" name="Antonie Van Leeuwenhoek">
        <title>Hyphomonas beringensis sp. nov. and Hyphomonas chukchiensis sp. nov., isolated from surface seawater of the Bering Sea and Chukchi Sea.</title>
        <authorList>
            <person name="Li C."/>
            <person name="Lai Q."/>
            <person name="Li G."/>
            <person name="Dong C."/>
            <person name="Wang J."/>
            <person name="Liao Y."/>
            <person name="Shao Z."/>
        </authorList>
    </citation>
    <scope>NUCLEOTIDE SEQUENCE [LARGE SCALE GENOMIC DNA]</scope>
    <source>
        <strain evidence="3 4">25B14_1</strain>
    </source>
</reference>
<dbReference type="Pfam" id="PF08327">
    <property type="entry name" value="AHSA1"/>
    <property type="match status" value="1"/>
</dbReference>
<proteinExistence type="inferred from homology"/>
<evidence type="ECO:0000259" key="2">
    <source>
        <dbReference type="Pfam" id="PF08327"/>
    </source>
</evidence>
<comment type="caution">
    <text evidence="3">The sequence shown here is derived from an EMBL/GenBank/DDBJ whole genome shotgun (WGS) entry which is preliminary data.</text>
</comment>
<dbReference type="Gene3D" id="3.30.530.20">
    <property type="match status" value="1"/>
</dbReference>
<dbReference type="STRING" id="1280946.HY29_06175"/>
<evidence type="ECO:0000313" key="4">
    <source>
        <dbReference type="Proteomes" id="UP000027037"/>
    </source>
</evidence>
<sequence>MLHPDALEFWLVPDGIEARVVAFSPRPGGHYRLQVEPGCGRDEAEIWSSAESMEARYLDMVPGKCIVQAVDFATEDARFQGTMRLSWLMSPVAEGTKVTIRAENAPDGLTVQSHEAEMASSLAKLDHYVTGLQERQVA</sequence>